<organism evidence="7 8">
    <name type="scientific">Candidatus Scatousia excrementipullorum</name>
    <dbReference type="NCBI Taxonomy" id="2840936"/>
    <lineage>
        <taxon>Bacteria</taxon>
        <taxon>Candidatus Scatousia</taxon>
    </lineage>
</organism>
<dbReference type="Proteomes" id="UP000823632">
    <property type="component" value="Unassembled WGS sequence"/>
</dbReference>
<keyword evidence="5 6" id="KW-0472">Membrane</keyword>
<feature type="transmembrane region" description="Helical" evidence="6">
    <location>
        <begin position="216"/>
        <end position="236"/>
    </location>
</feature>
<gene>
    <name evidence="7" type="ORF">IAC76_04295</name>
</gene>
<reference evidence="7" key="2">
    <citation type="journal article" date="2021" name="PeerJ">
        <title>Extensive microbial diversity within the chicken gut microbiome revealed by metagenomics and culture.</title>
        <authorList>
            <person name="Gilroy R."/>
            <person name="Ravi A."/>
            <person name="Getino M."/>
            <person name="Pursley I."/>
            <person name="Horton D.L."/>
            <person name="Alikhan N.F."/>
            <person name="Baker D."/>
            <person name="Gharbi K."/>
            <person name="Hall N."/>
            <person name="Watson M."/>
            <person name="Adriaenssens E.M."/>
            <person name="Foster-Nyarko E."/>
            <person name="Jarju S."/>
            <person name="Secka A."/>
            <person name="Antonio M."/>
            <person name="Oren A."/>
            <person name="Chaudhuri R.R."/>
            <person name="La Ragione R."/>
            <person name="Hildebrand F."/>
            <person name="Pallen M.J."/>
        </authorList>
    </citation>
    <scope>NUCLEOTIDE SEQUENCE</scope>
    <source>
        <strain evidence="7">10192</strain>
    </source>
</reference>
<dbReference type="NCBIfam" id="TIGR00765">
    <property type="entry name" value="yihY_not_rbn"/>
    <property type="match status" value="1"/>
</dbReference>
<dbReference type="PANTHER" id="PTHR30213:SF0">
    <property type="entry name" value="UPF0761 MEMBRANE PROTEIN YIHY"/>
    <property type="match status" value="1"/>
</dbReference>
<dbReference type="Pfam" id="PF03631">
    <property type="entry name" value="Virul_fac_BrkB"/>
    <property type="match status" value="1"/>
</dbReference>
<feature type="transmembrane region" description="Helical" evidence="6">
    <location>
        <begin position="137"/>
        <end position="164"/>
    </location>
</feature>
<comment type="subcellular location">
    <subcellularLocation>
        <location evidence="1">Cell membrane</location>
        <topology evidence="1">Multi-pass membrane protein</topology>
    </subcellularLocation>
</comment>
<keyword evidence="4 6" id="KW-1133">Transmembrane helix</keyword>
<evidence type="ECO:0000256" key="5">
    <source>
        <dbReference type="ARBA" id="ARBA00023136"/>
    </source>
</evidence>
<evidence type="ECO:0000256" key="1">
    <source>
        <dbReference type="ARBA" id="ARBA00004651"/>
    </source>
</evidence>
<dbReference type="EMBL" id="JADIND010000092">
    <property type="protein sequence ID" value="MBO8430585.1"/>
    <property type="molecule type" value="Genomic_DNA"/>
</dbReference>
<dbReference type="PIRSF" id="PIRSF035875">
    <property type="entry name" value="RNase_BN"/>
    <property type="match status" value="1"/>
</dbReference>
<dbReference type="InterPro" id="IPR017039">
    <property type="entry name" value="Virul_fac_BrkB"/>
</dbReference>
<evidence type="ECO:0000256" key="2">
    <source>
        <dbReference type="ARBA" id="ARBA00022475"/>
    </source>
</evidence>
<name>A0A9D9DQZ6_9BACT</name>
<protein>
    <submittedName>
        <fullName evidence="7">YihY/virulence factor BrkB family protein</fullName>
    </submittedName>
</protein>
<feature type="transmembrane region" description="Helical" evidence="6">
    <location>
        <begin position="248"/>
        <end position="273"/>
    </location>
</feature>
<evidence type="ECO:0000256" key="6">
    <source>
        <dbReference type="SAM" id="Phobius"/>
    </source>
</evidence>
<feature type="transmembrane region" description="Helical" evidence="6">
    <location>
        <begin position="95"/>
        <end position="117"/>
    </location>
</feature>
<evidence type="ECO:0000256" key="4">
    <source>
        <dbReference type="ARBA" id="ARBA00022989"/>
    </source>
</evidence>
<evidence type="ECO:0000313" key="7">
    <source>
        <dbReference type="EMBL" id="MBO8430585.1"/>
    </source>
</evidence>
<feature type="transmembrane region" description="Helical" evidence="6">
    <location>
        <begin position="184"/>
        <end position="204"/>
    </location>
</feature>
<evidence type="ECO:0000313" key="8">
    <source>
        <dbReference type="Proteomes" id="UP000823632"/>
    </source>
</evidence>
<accession>A0A9D9DQZ6</accession>
<proteinExistence type="predicted"/>
<feature type="transmembrane region" description="Helical" evidence="6">
    <location>
        <begin position="36"/>
        <end position="56"/>
    </location>
</feature>
<dbReference type="PANTHER" id="PTHR30213">
    <property type="entry name" value="INNER MEMBRANE PROTEIN YHJD"/>
    <property type="match status" value="1"/>
</dbReference>
<dbReference type="GO" id="GO:0005886">
    <property type="term" value="C:plasma membrane"/>
    <property type="evidence" value="ECO:0007669"/>
    <property type="project" value="UniProtKB-SubCell"/>
</dbReference>
<dbReference type="AlphaFoldDB" id="A0A9D9DQZ6"/>
<sequence length="307" mass="35037">MKNLKEKFQGFYRAMKRLVISVIENDFYGMASEMGFMMVIGIFPFMLFLTAVFGWMGNKSLMDPVLIFLSNIMPEQAMNLINTVLSEAMIFSHGGLMAIIGVCVTIILSTNAMAVVLKGLNRAYKVEETRNFVYTRILSLIMVFVDTMVLFLTINLIIFGKLIINFFMTHFHMSKTVAITLLTLRWPVAFAALYLMAFLSYYILPDLRGNEKFKRTSALPGTFFFCIFWLVGSWGFSVYVNNLKTYNMVYGTIGAFAVLMVWLYYTSVLILIGGEINSQVYNKLNEKAREIQADLDALRKKTGDNKK</sequence>
<keyword evidence="2" id="KW-1003">Cell membrane</keyword>
<reference evidence="7" key="1">
    <citation type="submission" date="2020-10" db="EMBL/GenBank/DDBJ databases">
        <authorList>
            <person name="Gilroy R."/>
        </authorList>
    </citation>
    <scope>NUCLEOTIDE SEQUENCE</scope>
    <source>
        <strain evidence="7">10192</strain>
    </source>
</reference>
<evidence type="ECO:0000256" key="3">
    <source>
        <dbReference type="ARBA" id="ARBA00022692"/>
    </source>
</evidence>
<comment type="caution">
    <text evidence="7">The sequence shown here is derived from an EMBL/GenBank/DDBJ whole genome shotgun (WGS) entry which is preliminary data.</text>
</comment>
<keyword evidence="3 6" id="KW-0812">Transmembrane</keyword>